<dbReference type="AlphaFoldDB" id="A0A2N9IMA3"/>
<protein>
    <submittedName>
        <fullName evidence="1">Uncharacterized protein</fullName>
    </submittedName>
</protein>
<proteinExistence type="predicted"/>
<reference evidence="1" key="1">
    <citation type="submission" date="2018-02" db="EMBL/GenBank/DDBJ databases">
        <authorList>
            <person name="Cohen D.B."/>
            <person name="Kent A.D."/>
        </authorList>
    </citation>
    <scope>NUCLEOTIDE SEQUENCE</scope>
</reference>
<name>A0A2N9IMA3_FAGSY</name>
<evidence type="ECO:0000313" key="1">
    <source>
        <dbReference type="EMBL" id="SPD25260.1"/>
    </source>
</evidence>
<accession>A0A2N9IMA3</accession>
<gene>
    <name evidence="1" type="ORF">FSB_LOCUS53142</name>
</gene>
<organism evidence="1">
    <name type="scientific">Fagus sylvatica</name>
    <name type="common">Beechnut</name>
    <dbReference type="NCBI Taxonomy" id="28930"/>
    <lineage>
        <taxon>Eukaryota</taxon>
        <taxon>Viridiplantae</taxon>
        <taxon>Streptophyta</taxon>
        <taxon>Embryophyta</taxon>
        <taxon>Tracheophyta</taxon>
        <taxon>Spermatophyta</taxon>
        <taxon>Magnoliopsida</taxon>
        <taxon>eudicotyledons</taxon>
        <taxon>Gunneridae</taxon>
        <taxon>Pentapetalae</taxon>
        <taxon>rosids</taxon>
        <taxon>fabids</taxon>
        <taxon>Fagales</taxon>
        <taxon>Fagaceae</taxon>
        <taxon>Fagus</taxon>
    </lineage>
</organism>
<sequence>MLKLHTKLHALTPALASNLRPGVRELGESVAQGGAEFAQGLDSEE</sequence>
<dbReference type="EMBL" id="OIVN01006109">
    <property type="protein sequence ID" value="SPD25260.1"/>
    <property type="molecule type" value="Genomic_DNA"/>
</dbReference>